<organism evidence="2 3">
    <name type="scientific">Tersicoccus solisilvae</name>
    <dbReference type="NCBI Taxonomy" id="1882339"/>
    <lineage>
        <taxon>Bacteria</taxon>
        <taxon>Bacillati</taxon>
        <taxon>Actinomycetota</taxon>
        <taxon>Actinomycetes</taxon>
        <taxon>Micrococcales</taxon>
        <taxon>Micrococcaceae</taxon>
        <taxon>Tersicoccus</taxon>
    </lineage>
</organism>
<feature type="compositionally biased region" description="Pro residues" evidence="1">
    <location>
        <begin position="1"/>
        <end position="24"/>
    </location>
</feature>
<evidence type="ECO:0000256" key="1">
    <source>
        <dbReference type="SAM" id="MobiDB-lite"/>
    </source>
</evidence>
<evidence type="ECO:0000313" key="3">
    <source>
        <dbReference type="Proteomes" id="UP000597761"/>
    </source>
</evidence>
<gene>
    <name evidence="2" type="ORF">GCM10011512_19550</name>
</gene>
<reference evidence="3" key="1">
    <citation type="journal article" date="2019" name="Int. J. Syst. Evol. Microbiol.">
        <title>The Global Catalogue of Microorganisms (GCM) 10K type strain sequencing project: providing services to taxonomists for standard genome sequencing and annotation.</title>
        <authorList>
            <consortium name="The Broad Institute Genomics Platform"/>
            <consortium name="The Broad Institute Genome Sequencing Center for Infectious Disease"/>
            <person name="Wu L."/>
            <person name="Ma J."/>
        </authorList>
    </citation>
    <scope>NUCLEOTIDE SEQUENCE [LARGE SCALE GENOMIC DNA]</scope>
    <source>
        <strain evidence="3">CGMCC 1.15480</strain>
    </source>
</reference>
<accession>A0ABQ1P797</accession>
<sequence length="253" mass="27004">MSVPPSREPSPDQPRPDRPVPGPIDPGHVDPVAAARFRRLCRSSPWRWRTLRFRAALRAGAEPVEVLVRRPLALRVVSATGELLYAATSARPGTGSYATPARRSSWLMSPHLVTPMRDPDGLVRRRPEAAYGEAWSDDPRLASALDPAQLAGNAPAAAELPHAEPVTVHALREVAHEGRTALEAVVSPGHAYRVADPAAALLGPGRSTVRVDAATGVCVLVEPEDDDAGPSLWLRILGTDEYAGDDEFLGGPS</sequence>
<name>A0ABQ1P797_9MICC</name>
<dbReference type="Proteomes" id="UP000597761">
    <property type="component" value="Unassembled WGS sequence"/>
</dbReference>
<protein>
    <submittedName>
        <fullName evidence="2">Uncharacterized protein</fullName>
    </submittedName>
</protein>
<proteinExistence type="predicted"/>
<dbReference type="EMBL" id="BMJI01000011">
    <property type="protein sequence ID" value="GGC92567.1"/>
    <property type="molecule type" value="Genomic_DNA"/>
</dbReference>
<dbReference type="RefSeq" id="WP_229659925.1">
    <property type="nucleotide sequence ID" value="NZ_BMJI01000011.1"/>
</dbReference>
<feature type="region of interest" description="Disordered" evidence="1">
    <location>
        <begin position="1"/>
        <end position="29"/>
    </location>
</feature>
<keyword evidence="3" id="KW-1185">Reference proteome</keyword>
<evidence type="ECO:0000313" key="2">
    <source>
        <dbReference type="EMBL" id="GGC92567.1"/>
    </source>
</evidence>
<comment type="caution">
    <text evidence="2">The sequence shown here is derived from an EMBL/GenBank/DDBJ whole genome shotgun (WGS) entry which is preliminary data.</text>
</comment>